<organism evidence="2 3">
    <name type="scientific">Pteropus alecto</name>
    <name type="common">Black flying fox</name>
    <dbReference type="NCBI Taxonomy" id="9402"/>
    <lineage>
        <taxon>Eukaryota</taxon>
        <taxon>Metazoa</taxon>
        <taxon>Chordata</taxon>
        <taxon>Craniata</taxon>
        <taxon>Vertebrata</taxon>
        <taxon>Euteleostomi</taxon>
        <taxon>Mammalia</taxon>
        <taxon>Eutheria</taxon>
        <taxon>Laurasiatheria</taxon>
        <taxon>Chiroptera</taxon>
        <taxon>Yinpterochiroptera</taxon>
        <taxon>Pteropodoidea</taxon>
        <taxon>Pteropodidae</taxon>
        <taxon>Pteropodinae</taxon>
        <taxon>Pteropus</taxon>
    </lineage>
</organism>
<dbReference type="EMBL" id="KB030664">
    <property type="protein sequence ID" value="ELK12137.1"/>
    <property type="molecule type" value="Genomic_DNA"/>
</dbReference>
<dbReference type="AlphaFoldDB" id="L5KLD6"/>
<protein>
    <submittedName>
        <fullName evidence="2">Uncharacterized protein</fullName>
    </submittedName>
</protein>
<reference evidence="3" key="1">
    <citation type="journal article" date="2013" name="Science">
        <title>Comparative analysis of bat genomes provides insight into the evolution of flight and immunity.</title>
        <authorList>
            <person name="Zhang G."/>
            <person name="Cowled C."/>
            <person name="Shi Z."/>
            <person name="Huang Z."/>
            <person name="Bishop-Lilly K.A."/>
            <person name="Fang X."/>
            <person name="Wynne J.W."/>
            <person name="Xiong Z."/>
            <person name="Baker M.L."/>
            <person name="Zhao W."/>
            <person name="Tachedjian M."/>
            <person name="Zhu Y."/>
            <person name="Zhou P."/>
            <person name="Jiang X."/>
            <person name="Ng J."/>
            <person name="Yang L."/>
            <person name="Wu L."/>
            <person name="Xiao J."/>
            <person name="Feng Y."/>
            <person name="Chen Y."/>
            <person name="Sun X."/>
            <person name="Zhang Y."/>
            <person name="Marsh G.A."/>
            <person name="Crameri G."/>
            <person name="Broder C.C."/>
            <person name="Frey K.G."/>
            <person name="Wang L.F."/>
            <person name="Wang J."/>
        </authorList>
    </citation>
    <scope>NUCLEOTIDE SEQUENCE [LARGE SCALE GENOMIC DNA]</scope>
</reference>
<name>L5KLD6_PTEAL</name>
<sequence>MGPNLGGVTTAEETMAHLCPGLKNGDPRGEPCHGDPGGTDFPGLSPPGAGAYGGGGDVPAHQPVPELQLKPKPGSSCLAWSKTRISSTCKTVSEPRLYGPRWQMQMKGTWHAVPQPPSKHPRQQLWTAQWYRAGPI</sequence>
<dbReference type="InParanoid" id="L5KLD6"/>
<dbReference type="Proteomes" id="UP000010552">
    <property type="component" value="Unassembled WGS sequence"/>
</dbReference>
<gene>
    <name evidence="2" type="ORF">PAL_GLEAN10004994</name>
</gene>
<evidence type="ECO:0000313" key="3">
    <source>
        <dbReference type="Proteomes" id="UP000010552"/>
    </source>
</evidence>
<evidence type="ECO:0000313" key="2">
    <source>
        <dbReference type="EMBL" id="ELK12137.1"/>
    </source>
</evidence>
<evidence type="ECO:0000256" key="1">
    <source>
        <dbReference type="SAM" id="MobiDB-lite"/>
    </source>
</evidence>
<accession>L5KLD6</accession>
<proteinExistence type="predicted"/>
<feature type="region of interest" description="Disordered" evidence="1">
    <location>
        <begin position="26"/>
        <end position="76"/>
    </location>
</feature>
<keyword evidence="3" id="KW-1185">Reference proteome</keyword>